<keyword evidence="9" id="KW-1185">Reference proteome</keyword>
<keyword evidence="5" id="KW-0539">Nucleus</keyword>
<name>A0A066VCP9_TILAU</name>
<dbReference type="AlphaFoldDB" id="A0A066VCP9"/>
<protein>
    <recommendedName>
        <fullName evidence="2">DNA-directed RNA polymerases I and III subunit RPAC1</fullName>
    </recommendedName>
</protein>
<dbReference type="CDD" id="cd07032">
    <property type="entry name" value="RNAP_I_II_AC40"/>
    <property type="match status" value="1"/>
</dbReference>
<dbReference type="EMBL" id="JMSN01000165">
    <property type="protein sequence ID" value="KDN36549.1"/>
    <property type="molecule type" value="Genomic_DNA"/>
</dbReference>
<dbReference type="GO" id="GO:0006351">
    <property type="term" value="P:DNA-templated transcription"/>
    <property type="evidence" value="ECO:0007669"/>
    <property type="project" value="InterPro"/>
</dbReference>
<dbReference type="InterPro" id="IPR011263">
    <property type="entry name" value="DNA-dir_RNA_pol_RpoA/D/Rpb3"/>
</dbReference>
<dbReference type="InterPro" id="IPR036643">
    <property type="entry name" value="RNApol_insert_sf"/>
</dbReference>
<dbReference type="InParanoid" id="A0A066VCP9"/>
<keyword evidence="3 8" id="KW-0240">DNA-directed RNA polymerase</keyword>
<proteinExistence type="inferred from homology"/>
<evidence type="ECO:0000256" key="4">
    <source>
        <dbReference type="ARBA" id="ARBA00023163"/>
    </source>
</evidence>
<dbReference type="FunCoup" id="A0A066VCP9">
    <property type="interactions" value="376"/>
</dbReference>
<comment type="subcellular location">
    <subcellularLocation>
        <location evidence="1">Nucleus</location>
    </subcellularLocation>
</comment>
<dbReference type="RefSeq" id="XP_013240087.1">
    <property type="nucleotide sequence ID" value="XM_013384633.1"/>
</dbReference>
<feature type="domain" description="DNA-directed RNA polymerase RpoA/D/Rpb3-type" evidence="7">
    <location>
        <begin position="81"/>
        <end position="384"/>
    </location>
</feature>
<dbReference type="HAMAP" id="MF_00320">
    <property type="entry name" value="RNApol_arch_Rpo3"/>
    <property type="match status" value="1"/>
</dbReference>
<comment type="similarity">
    <text evidence="6">Belongs to the archaeal Rpo3/eukaryotic RPB3 RNA polymerase subunit family.</text>
</comment>
<dbReference type="Gene3D" id="2.170.120.12">
    <property type="entry name" value="DNA-directed RNA polymerase, insert domain"/>
    <property type="match status" value="1"/>
</dbReference>
<evidence type="ECO:0000256" key="3">
    <source>
        <dbReference type="ARBA" id="ARBA00022478"/>
    </source>
</evidence>
<dbReference type="InterPro" id="IPR050518">
    <property type="entry name" value="Rpo3/RPB3_RNA_Pol_subunit"/>
</dbReference>
<dbReference type="PROSITE" id="PS00446">
    <property type="entry name" value="RNA_POL_D_30KD"/>
    <property type="match status" value="1"/>
</dbReference>
<dbReference type="FunFam" id="2.170.120.12:FF:000003">
    <property type="entry name" value="Dna-directed rna polymerases i and iii subunit"/>
    <property type="match status" value="1"/>
</dbReference>
<reference evidence="8 9" key="1">
    <citation type="submission" date="2014-05" db="EMBL/GenBank/DDBJ databases">
        <title>Draft genome sequence of a rare smut relative, Tilletiaria anomala UBC 951.</title>
        <authorList>
            <consortium name="DOE Joint Genome Institute"/>
            <person name="Toome M."/>
            <person name="Kuo A."/>
            <person name="Henrissat B."/>
            <person name="Lipzen A."/>
            <person name="Tritt A."/>
            <person name="Yoshinaga Y."/>
            <person name="Zane M."/>
            <person name="Barry K."/>
            <person name="Grigoriev I.V."/>
            <person name="Spatafora J.W."/>
            <person name="Aimea M.C."/>
        </authorList>
    </citation>
    <scope>NUCLEOTIDE SEQUENCE [LARGE SCALE GENOMIC DNA]</scope>
    <source>
        <strain evidence="8 9">UBC 951</strain>
    </source>
</reference>
<dbReference type="GeneID" id="25267337"/>
<evidence type="ECO:0000313" key="9">
    <source>
        <dbReference type="Proteomes" id="UP000027361"/>
    </source>
</evidence>
<dbReference type="STRING" id="1037660.A0A066VCP9"/>
<sequence length="393" mass="43874">MASPSTANGLVDPFRLVRLAEEKVHNVSSPFFPHHQPASSSGASRAIARQQQQSQLLNGAWDLDAFRRDLVIKITRMSSERVEFDLIGVDASIANAIRRVLIAEVPTVAIENVYIFKNSSIIQDEVLSHRLGLVPIKIDPDMMQMKSTGDTPDDMNTLVFVLNVECTRNPAYHIGRKNKGAVVSAATQETDPEKLYENPNVLSGMLDWVPQGNQQEWNFATANNPSADKPRPVHDRILLAKLRPGQGVEAEVHCEKGIGKDHAKFSPVATASYRLLPHIDILAPIEGEQAQADFIRCFPPGVIGRRPKKGGAKGEMEVYVQDPRKDTVSREVLRHEQFKDKIQLGRIRDYFLFDIESTGIIPPERLLLSSLKVLTDKIQTLQQALDIMENPRD</sequence>
<dbReference type="GO" id="GO:0005666">
    <property type="term" value="C:RNA polymerase III complex"/>
    <property type="evidence" value="ECO:0007669"/>
    <property type="project" value="TreeGrafter"/>
</dbReference>
<comment type="caution">
    <text evidence="8">The sequence shown here is derived from an EMBL/GenBank/DDBJ whole genome shotgun (WGS) entry which is preliminary data.</text>
</comment>
<dbReference type="GO" id="GO:0003677">
    <property type="term" value="F:DNA binding"/>
    <property type="evidence" value="ECO:0007669"/>
    <property type="project" value="InterPro"/>
</dbReference>
<gene>
    <name evidence="8" type="ORF">K437DRAFT_296774</name>
</gene>
<evidence type="ECO:0000256" key="6">
    <source>
        <dbReference type="ARBA" id="ARBA00025804"/>
    </source>
</evidence>
<dbReference type="OMA" id="KKKCRAF"/>
<dbReference type="InterPro" id="IPR022842">
    <property type="entry name" value="RNAP_Rpo3/Rpb3/RPAC1"/>
</dbReference>
<dbReference type="Proteomes" id="UP000027361">
    <property type="component" value="Unassembled WGS sequence"/>
</dbReference>
<accession>A0A066VCP9</accession>
<keyword evidence="4" id="KW-0804">Transcription</keyword>
<evidence type="ECO:0000259" key="7">
    <source>
        <dbReference type="SMART" id="SM00662"/>
    </source>
</evidence>
<dbReference type="Pfam" id="PF01000">
    <property type="entry name" value="RNA_pol_A_bac"/>
    <property type="match status" value="1"/>
</dbReference>
<dbReference type="GO" id="GO:0046983">
    <property type="term" value="F:protein dimerization activity"/>
    <property type="evidence" value="ECO:0007669"/>
    <property type="project" value="InterPro"/>
</dbReference>
<evidence type="ECO:0000313" key="8">
    <source>
        <dbReference type="EMBL" id="KDN36549.1"/>
    </source>
</evidence>
<dbReference type="HOGENOM" id="CLU_038421_0_1_1"/>
<dbReference type="Gene3D" id="3.30.1360.10">
    <property type="entry name" value="RNA polymerase, RBP11-like subunit"/>
    <property type="match status" value="1"/>
</dbReference>
<dbReference type="GO" id="GO:0005736">
    <property type="term" value="C:RNA polymerase I complex"/>
    <property type="evidence" value="ECO:0007669"/>
    <property type="project" value="TreeGrafter"/>
</dbReference>
<organism evidence="8 9">
    <name type="scientific">Tilletiaria anomala (strain ATCC 24038 / CBS 436.72 / UBC 951)</name>
    <dbReference type="NCBI Taxonomy" id="1037660"/>
    <lineage>
        <taxon>Eukaryota</taxon>
        <taxon>Fungi</taxon>
        <taxon>Dikarya</taxon>
        <taxon>Basidiomycota</taxon>
        <taxon>Ustilaginomycotina</taxon>
        <taxon>Exobasidiomycetes</taxon>
        <taxon>Georgefischeriales</taxon>
        <taxon>Tilletiariaceae</taxon>
        <taxon>Tilletiaria</taxon>
    </lineage>
</organism>
<dbReference type="OrthoDB" id="270173at2759"/>
<dbReference type="InterPro" id="IPR001514">
    <property type="entry name" value="DNA-dir_RNA_pol_30-40kDasu_CS"/>
</dbReference>
<dbReference type="InterPro" id="IPR036603">
    <property type="entry name" value="RBP11-like"/>
</dbReference>
<dbReference type="Pfam" id="PF01193">
    <property type="entry name" value="RNA_pol_L"/>
    <property type="match status" value="1"/>
</dbReference>
<evidence type="ECO:0000256" key="2">
    <source>
        <dbReference type="ARBA" id="ARBA00022083"/>
    </source>
</evidence>
<dbReference type="PANTHER" id="PTHR11800:SF13">
    <property type="entry name" value="DNA-DIRECTED RNA POLYMERASES I AND III SUBUNIT RPAC1"/>
    <property type="match status" value="1"/>
</dbReference>
<dbReference type="GO" id="GO:0003899">
    <property type="term" value="F:DNA-directed RNA polymerase activity"/>
    <property type="evidence" value="ECO:0007669"/>
    <property type="project" value="InterPro"/>
</dbReference>
<dbReference type="GO" id="GO:0055029">
    <property type="term" value="C:nuclear DNA-directed RNA polymerase complex"/>
    <property type="evidence" value="ECO:0007669"/>
    <property type="project" value="UniProtKB-ARBA"/>
</dbReference>
<dbReference type="InterPro" id="IPR033901">
    <property type="entry name" value="RNAPI/III_AC40"/>
</dbReference>
<dbReference type="PANTHER" id="PTHR11800">
    <property type="entry name" value="DNA-DIRECTED RNA POLYMERASE"/>
    <property type="match status" value="1"/>
</dbReference>
<dbReference type="InterPro" id="IPR011262">
    <property type="entry name" value="DNA-dir_RNA_pol_insert"/>
</dbReference>
<evidence type="ECO:0000256" key="5">
    <source>
        <dbReference type="ARBA" id="ARBA00023242"/>
    </source>
</evidence>
<dbReference type="SMART" id="SM00662">
    <property type="entry name" value="RPOLD"/>
    <property type="match status" value="1"/>
</dbReference>
<dbReference type="SUPFAM" id="SSF56553">
    <property type="entry name" value="Insert subdomain of RNA polymerase alpha subunit"/>
    <property type="match status" value="1"/>
</dbReference>
<dbReference type="SUPFAM" id="SSF55257">
    <property type="entry name" value="RBP11-like subunits of RNA polymerase"/>
    <property type="match status" value="1"/>
</dbReference>
<evidence type="ECO:0000256" key="1">
    <source>
        <dbReference type="ARBA" id="ARBA00004123"/>
    </source>
</evidence>